<dbReference type="Proteomes" id="UP001595778">
    <property type="component" value="Unassembled WGS sequence"/>
</dbReference>
<proteinExistence type="predicted"/>
<gene>
    <name evidence="2" type="ORF">ACFO0G_05380</name>
</gene>
<feature type="transmembrane region" description="Helical" evidence="1">
    <location>
        <begin position="6"/>
        <end position="25"/>
    </location>
</feature>
<sequence>MGDFTGLVLFVLVGAVFCYILYGVIRAGVRDGILQADERRAKRSEGLN</sequence>
<evidence type="ECO:0000313" key="2">
    <source>
        <dbReference type="EMBL" id="MFC4395515.1"/>
    </source>
</evidence>
<dbReference type="RefSeq" id="WP_376976679.1">
    <property type="nucleotide sequence ID" value="NZ_JBHSDQ010000002.1"/>
</dbReference>
<reference evidence="3" key="1">
    <citation type="journal article" date="2019" name="Int. J. Syst. Evol. Microbiol.">
        <title>The Global Catalogue of Microorganisms (GCM) 10K type strain sequencing project: providing services to taxonomists for standard genome sequencing and annotation.</title>
        <authorList>
            <consortium name="The Broad Institute Genomics Platform"/>
            <consortium name="The Broad Institute Genome Sequencing Center for Infectious Disease"/>
            <person name="Wu L."/>
            <person name="Ma J."/>
        </authorList>
    </citation>
    <scope>NUCLEOTIDE SEQUENCE [LARGE SCALE GENOMIC DNA]</scope>
    <source>
        <strain evidence="3">PJ61</strain>
    </source>
</reference>
<keyword evidence="3" id="KW-1185">Reference proteome</keyword>
<keyword evidence="1" id="KW-0472">Membrane</keyword>
<comment type="caution">
    <text evidence="2">The sequence shown here is derived from an EMBL/GenBank/DDBJ whole genome shotgun (WGS) entry which is preliminary data.</text>
</comment>
<organism evidence="2 3">
    <name type="scientific">Arthrobacter sedimenti</name>
    <dbReference type="NCBI Taxonomy" id="2694931"/>
    <lineage>
        <taxon>Bacteria</taxon>
        <taxon>Bacillati</taxon>
        <taxon>Actinomycetota</taxon>
        <taxon>Actinomycetes</taxon>
        <taxon>Micrococcales</taxon>
        <taxon>Micrococcaceae</taxon>
        <taxon>Arthrobacter</taxon>
    </lineage>
</organism>
<dbReference type="EMBL" id="JBHSDQ010000002">
    <property type="protein sequence ID" value="MFC4395515.1"/>
    <property type="molecule type" value="Genomic_DNA"/>
</dbReference>
<keyword evidence="1" id="KW-1133">Transmembrane helix</keyword>
<evidence type="ECO:0000256" key="1">
    <source>
        <dbReference type="SAM" id="Phobius"/>
    </source>
</evidence>
<accession>A0ABV8WIV7</accession>
<keyword evidence="1" id="KW-0812">Transmembrane</keyword>
<evidence type="ECO:0000313" key="3">
    <source>
        <dbReference type="Proteomes" id="UP001595778"/>
    </source>
</evidence>
<name>A0ABV8WIV7_9MICC</name>
<protein>
    <recommendedName>
        <fullName evidence="4">CcmD family protein</fullName>
    </recommendedName>
</protein>
<evidence type="ECO:0008006" key="4">
    <source>
        <dbReference type="Google" id="ProtNLM"/>
    </source>
</evidence>